<evidence type="ECO:0000313" key="4">
    <source>
        <dbReference type="Proteomes" id="UP000516428"/>
    </source>
</evidence>
<name>A0A7H1B7Y1_9ACTN</name>
<organism evidence="3 4">
    <name type="scientific">Streptomyces xanthii</name>
    <dbReference type="NCBI Taxonomy" id="2768069"/>
    <lineage>
        <taxon>Bacteria</taxon>
        <taxon>Bacillati</taxon>
        <taxon>Actinomycetota</taxon>
        <taxon>Actinomycetes</taxon>
        <taxon>Kitasatosporales</taxon>
        <taxon>Streptomycetaceae</taxon>
        <taxon>Streptomyces</taxon>
    </lineage>
</organism>
<keyword evidence="2" id="KW-1133">Transmembrane helix</keyword>
<evidence type="ECO:0000256" key="2">
    <source>
        <dbReference type="SAM" id="Phobius"/>
    </source>
</evidence>
<dbReference type="AlphaFoldDB" id="A0A7H1B7Y1"/>
<gene>
    <name evidence="3" type="ORF">IAG42_15245</name>
</gene>
<keyword evidence="2" id="KW-0472">Membrane</keyword>
<protein>
    <submittedName>
        <fullName evidence="3">Uncharacterized protein</fullName>
    </submittedName>
</protein>
<accession>A0A7H1B7Y1</accession>
<feature type="transmembrane region" description="Helical" evidence="2">
    <location>
        <begin position="16"/>
        <end position="37"/>
    </location>
</feature>
<keyword evidence="4" id="KW-1185">Reference proteome</keyword>
<proteinExistence type="predicted"/>
<feature type="transmembrane region" description="Helical" evidence="2">
    <location>
        <begin position="49"/>
        <end position="70"/>
    </location>
</feature>
<dbReference type="RefSeq" id="WP_188337540.1">
    <property type="nucleotide sequence ID" value="NZ_CP061281.1"/>
</dbReference>
<keyword evidence="2" id="KW-0812">Transmembrane</keyword>
<feature type="transmembrane region" description="Helical" evidence="2">
    <location>
        <begin position="121"/>
        <end position="138"/>
    </location>
</feature>
<reference evidence="3 4" key="1">
    <citation type="submission" date="2020-09" db="EMBL/GenBank/DDBJ databases">
        <title>A novel species.</title>
        <authorList>
            <person name="Gao J."/>
        </authorList>
    </citation>
    <scope>NUCLEOTIDE SEQUENCE [LARGE SCALE GENOMIC DNA]</scope>
    <source>
        <strain evidence="3 4">CRXT-Y-14</strain>
    </source>
</reference>
<evidence type="ECO:0000313" key="3">
    <source>
        <dbReference type="EMBL" id="QNS04836.1"/>
    </source>
</evidence>
<dbReference type="Proteomes" id="UP000516428">
    <property type="component" value="Chromosome"/>
</dbReference>
<evidence type="ECO:0000256" key="1">
    <source>
        <dbReference type="SAM" id="MobiDB-lite"/>
    </source>
</evidence>
<feature type="region of interest" description="Disordered" evidence="1">
    <location>
        <begin position="228"/>
        <end position="252"/>
    </location>
</feature>
<dbReference type="KEGG" id="sxn:IAG42_15245"/>
<sequence>MGWEKKEPGGTGDVELMAAACTLQLPVAGALAMVAAFDDNDYGQGFNSIGLACVMIFAPIVLPFLGWLQCAVQALPALALGKVLAARVPGAAWRGRALAALLVAAVWAVPPTALGISSYPTNLLVCAAFCAFPGYVATRPWRWVRRRLRMWSAGLFGGGLLALLTLLAGAVAQGVGLLPVYEPPVLTRGELVAEWRDADDGAALRLDADGRARLTRLPAEDLFGSAGPDDPPFSRCTATGTWSRRAGDTSGDAGVEIDVPACTDTTLHWTIGGTREDPELYVLFGDPDAGDLHILTRS</sequence>
<feature type="transmembrane region" description="Helical" evidence="2">
    <location>
        <begin position="150"/>
        <end position="172"/>
    </location>
</feature>
<dbReference type="EMBL" id="CP061281">
    <property type="protein sequence ID" value="QNS04836.1"/>
    <property type="molecule type" value="Genomic_DNA"/>
</dbReference>